<comment type="catalytic activity">
    <reaction evidence="15">
        <text>N-docosanoyl-ethanolamine + H2O = docosanoate + ethanolamine</text>
        <dbReference type="Rhea" id="RHEA:63128"/>
        <dbReference type="ChEBI" id="CHEBI:15377"/>
        <dbReference type="ChEBI" id="CHEBI:23858"/>
        <dbReference type="ChEBI" id="CHEBI:57603"/>
        <dbReference type="ChEBI" id="CHEBI:146186"/>
    </reaction>
    <physiologicalReaction direction="left-to-right" evidence="15">
        <dbReference type="Rhea" id="RHEA:63129"/>
    </physiologicalReaction>
</comment>
<dbReference type="InterPro" id="IPR023631">
    <property type="entry name" value="Amidase_dom"/>
</dbReference>
<dbReference type="InterPro" id="IPR052096">
    <property type="entry name" value="Endocannabinoid_amidase"/>
</dbReference>
<evidence type="ECO:0000256" key="15">
    <source>
        <dbReference type="ARBA" id="ARBA00052458"/>
    </source>
</evidence>
<dbReference type="PIRSF" id="PIRSF001221">
    <property type="entry name" value="Amidase_fungi"/>
    <property type="match status" value="1"/>
</dbReference>
<comment type="catalytic activity">
    <reaction evidence="13">
        <text>N-(9Z-hexadecenoyl) ethanolamine + H2O = (9Z)-hexadecenoate + ethanolamine</text>
        <dbReference type="Rhea" id="RHEA:35563"/>
        <dbReference type="ChEBI" id="CHEBI:15377"/>
        <dbReference type="ChEBI" id="CHEBI:32372"/>
        <dbReference type="ChEBI" id="CHEBI:57603"/>
        <dbReference type="ChEBI" id="CHEBI:71465"/>
    </reaction>
    <physiologicalReaction direction="left-to-right" evidence="13">
        <dbReference type="Rhea" id="RHEA:35564"/>
    </physiologicalReaction>
</comment>
<dbReference type="Gene3D" id="3.90.1300.10">
    <property type="entry name" value="Amidase signature (AS) domain"/>
    <property type="match status" value="1"/>
</dbReference>
<comment type="catalytic activity">
    <reaction evidence="16">
        <text>N-(5Z,8Z,11Z,14Z)-eicosatetraenoyl-glycine + H2O = (5Z,8Z,11Z,14Z)-eicosatetraenoate + glycine</text>
        <dbReference type="Rhea" id="RHEA:64108"/>
        <dbReference type="ChEBI" id="CHEBI:15377"/>
        <dbReference type="ChEBI" id="CHEBI:32395"/>
        <dbReference type="ChEBI" id="CHEBI:57305"/>
        <dbReference type="ChEBI" id="CHEBI:59002"/>
    </reaction>
    <physiologicalReaction direction="left-to-right" evidence="16">
        <dbReference type="Rhea" id="RHEA:64109"/>
    </physiologicalReaction>
</comment>
<keyword evidence="5" id="KW-0378">Hydrolase</keyword>
<evidence type="ECO:0000313" key="20">
    <source>
        <dbReference type="Proteomes" id="UP000887566"/>
    </source>
</evidence>
<dbReference type="InterPro" id="IPR020556">
    <property type="entry name" value="Amidase_CS"/>
</dbReference>
<feature type="active site" description="Charge relay system" evidence="18">
    <location>
        <position position="192"/>
    </location>
</feature>
<evidence type="ECO:0000256" key="4">
    <source>
        <dbReference type="ARBA" id="ARBA00022553"/>
    </source>
</evidence>
<dbReference type="GO" id="GO:0004040">
    <property type="term" value="F:amidase activity"/>
    <property type="evidence" value="ECO:0007669"/>
    <property type="project" value="TreeGrafter"/>
</dbReference>
<feature type="domain" description="Amidase" evidence="19">
    <location>
        <begin position="65"/>
        <end position="537"/>
    </location>
</feature>
<evidence type="ECO:0000256" key="10">
    <source>
        <dbReference type="ARBA" id="ARBA00048606"/>
    </source>
</evidence>
<dbReference type="PANTHER" id="PTHR45847">
    <property type="entry name" value="FATTY ACID AMIDE HYDROLASE"/>
    <property type="match status" value="1"/>
</dbReference>
<dbReference type="FunFam" id="3.90.1300.10:FF:000001">
    <property type="entry name" value="Fatty-acid amide hydrolase 1"/>
    <property type="match status" value="1"/>
</dbReference>
<evidence type="ECO:0000256" key="14">
    <source>
        <dbReference type="ARBA" id="ARBA00051454"/>
    </source>
</evidence>
<evidence type="ECO:0000256" key="11">
    <source>
        <dbReference type="ARBA" id="ARBA00050294"/>
    </source>
</evidence>
<evidence type="ECO:0000313" key="21">
    <source>
        <dbReference type="WBParaSite" id="PSAMB.scaffold5244size12218.g26176.t1"/>
    </source>
</evidence>
<evidence type="ECO:0000256" key="2">
    <source>
        <dbReference type="ARBA" id="ARBA00009199"/>
    </source>
</evidence>
<evidence type="ECO:0000256" key="6">
    <source>
        <dbReference type="ARBA" id="ARBA00022963"/>
    </source>
</evidence>
<dbReference type="PANTHER" id="PTHR45847:SF6">
    <property type="entry name" value="FATTY ACID AMIDE HYDROLASE"/>
    <property type="match status" value="1"/>
</dbReference>
<protein>
    <recommendedName>
        <fullName evidence="3">fatty acid amide hydrolase</fullName>
        <ecNumber evidence="3">3.5.1.99</ecNumber>
    </recommendedName>
    <alternativeName>
        <fullName evidence="17">Anandamide amidohydrolase 1</fullName>
    </alternativeName>
</protein>
<evidence type="ECO:0000256" key="16">
    <source>
        <dbReference type="ARBA" id="ARBA00052709"/>
    </source>
</evidence>
<dbReference type="Proteomes" id="UP000887566">
    <property type="component" value="Unplaced"/>
</dbReference>
<dbReference type="Pfam" id="PF01425">
    <property type="entry name" value="Amidase"/>
    <property type="match status" value="1"/>
</dbReference>
<organism evidence="20 21">
    <name type="scientific">Plectus sambesii</name>
    <dbReference type="NCBI Taxonomy" id="2011161"/>
    <lineage>
        <taxon>Eukaryota</taxon>
        <taxon>Metazoa</taxon>
        <taxon>Ecdysozoa</taxon>
        <taxon>Nematoda</taxon>
        <taxon>Chromadorea</taxon>
        <taxon>Plectida</taxon>
        <taxon>Plectina</taxon>
        <taxon>Plectoidea</taxon>
        <taxon>Plectidae</taxon>
        <taxon>Plectus</taxon>
    </lineage>
</organism>
<evidence type="ECO:0000256" key="17">
    <source>
        <dbReference type="ARBA" id="ARBA00077216"/>
    </source>
</evidence>
<name>A0A914WV24_9BILA</name>
<comment type="catalytic activity">
    <reaction evidence="11">
        <text>N-(5Z,8Z,11Z,14Z-eicosatetraenoyl)-L-serine + H2O = (5Z,8Z,11Z,14Z)-eicosatetraenoate + L-serine</text>
        <dbReference type="Rhea" id="RHEA:64116"/>
        <dbReference type="ChEBI" id="CHEBI:15377"/>
        <dbReference type="ChEBI" id="CHEBI:32395"/>
        <dbReference type="ChEBI" id="CHEBI:33384"/>
        <dbReference type="ChEBI" id="CHEBI:149697"/>
    </reaction>
    <physiologicalReaction direction="left-to-right" evidence="11">
        <dbReference type="Rhea" id="RHEA:64117"/>
    </physiologicalReaction>
</comment>
<evidence type="ECO:0000256" key="3">
    <source>
        <dbReference type="ARBA" id="ARBA00012112"/>
    </source>
</evidence>
<reference evidence="21" key="1">
    <citation type="submission" date="2022-11" db="UniProtKB">
        <authorList>
            <consortium name="WormBaseParasite"/>
        </authorList>
    </citation>
    <scope>IDENTIFICATION</scope>
</reference>
<dbReference type="InterPro" id="IPR036928">
    <property type="entry name" value="AS_sf"/>
</dbReference>
<evidence type="ECO:0000256" key="9">
    <source>
        <dbReference type="ARBA" id="ARBA00048052"/>
    </source>
</evidence>
<dbReference type="SUPFAM" id="SSF75304">
    <property type="entry name" value="Amidase signature (AS) enzymes"/>
    <property type="match status" value="1"/>
</dbReference>
<accession>A0A914WV24</accession>
<keyword evidence="4" id="KW-0597">Phosphoprotein</keyword>
<evidence type="ECO:0000256" key="18">
    <source>
        <dbReference type="PIRSR" id="PIRSR001221-1"/>
    </source>
</evidence>
<keyword evidence="7" id="KW-0443">Lipid metabolism</keyword>
<evidence type="ECO:0000256" key="13">
    <source>
        <dbReference type="ARBA" id="ARBA00051346"/>
    </source>
</evidence>
<keyword evidence="20" id="KW-1185">Reference proteome</keyword>
<dbReference type="GO" id="GO:0017064">
    <property type="term" value="F:fatty acid amide hydrolase activity"/>
    <property type="evidence" value="ECO:0007669"/>
    <property type="project" value="UniProtKB-EC"/>
</dbReference>
<feature type="active site" description="Acyl-ester intermediate" evidence="18">
    <location>
        <position position="216"/>
    </location>
</feature>
<dbReference type="WBParaSite" id="PSAMB.scaffold5244size12218.g26176.t1">
    <property type="protein sequence ID" value="PSAMB.scaffold5244size12218.g26176.t1"/>
    <property type="gene ID" value="PSAMB.scaffold5244size12218.g26176"/>
</dbReference>
<dbReference type="GO" id="GO:0009062">
    <property type="term" value="P:fatty acid catabolic process"/>
    <property type="evidence" value="ECO:0007669"/>
    <property type="project" value="TreeGrafter"/>
</dbReference>
<comment type="catalytic activity">
    <reaction evidence="8">
        <text>(9Z)-octadecenoate + glycine = N-(9Z-octadecenoyl)glycine + H2O</text>
        <dbReference type="Rhea" id="RHEA:51316"/>
        <dbReference type="ChEBI" id="CHEBI:15377"/>
        <dbReference type="ChEBI" id="CHEBI:30823"/>
        <dbReference type="ChEBI" id="CHEBI:57305"/>
        <dbReference type="ChEBI" id="CHEBI:133992"/>
    </reaction>
    <physiologicalReaction direction="right-to-left" evidence="8">
        <dbReference type="Rhea" id="RHEA:51318"/>
    </physiologicalReaction>
</comment>
<comment type="catalytic activity">
    <reaction evidence="12">
        <text>N-(15Z-tetracosenoyl)-ethanolamine + H2O = (15Z)-tetracosenoate + ethanolamine</text>
        <dbReference type="Rhea" id="RHEA:63144"/>
        <dbReference type="ChEBI" id="CHEBI:15377"/>
        <dbReference type="ChEBI" id="CHEBI:32392"/>
        <dbReference type="ChEBI" id="CHEBI:57603"/>
        <dbReference type="ChEBI" id="CHEBI:146187"/>
    </reaction>
    <physiologicalReaction direction="left-to-right" evidence="12">
        <dbReference type="Rhea" id="RHEA:63145"/>
    </physiologicalReaction>
</comment>
<dbReference type="EC" id="3.5.1.99" evidence="3"/>
<evidence type="ECO:0000256" key="12">
    <source>
        <dbReference type="ARBA" id="ARBA00050992"/>
    </source>
</evidence>
<evidence type="ECO:0000256" key="5">
    <source>
        <dbReference type="ARBA" id="ARBA00022801"/>
    </source>
</evidence>
<dbReference type="AlphaFoldDB" id="A0A914WV24"/>
<comment type="catalytic activity">
    <reaction evidence="1">
        <text>(9Z)-octadecenamide + H2O = (9Z)-octadecenoate + NH4(+)</text>
        <dbReference type="Rhea" id="RHEA:26506"/>
        <dbReference type="ChEBI" id="CHEBI:15377"/>
        <dbReference type="ChEBI" id="CHEBI:28938"/>
        <dbReference type="ChEBI" id="CHEBI:30823"/>
        <dbReference type="ChEBI" id="CHEBI:116314"/>
        <dbReference type="EC" id="3.5.1.99"/>
    </reaction>
    <physiologicalReaction direction="left-to-right" evidence="1">
        <dbReference type="Rhea" id="RHEA:26507"/>
    </physiologicalReaction>
</comment>
<evidence type="ECO:0000256" key="1">
    <source>
        <dbReference type="ARBA" id="ARBA00000208"/>
    </source>
</evidence>
<comment type="catalytic activity">
    <reaction evidence="10">
        <text>N-(5Z,8Z,11Z,14Z-eicosatetraenoyl)-ethanolamine + H2O = ethanolamine + (5Z,8Z,11Z,14Z)-eicosatetraenoate</text>
        <dbReference type="Rhea" id="RHEA:26136"/>
        <dbReference type="ChEBI" id="CHEBI:2700"/>
        <dbReference type="ChEBI" id="CHEBI:15377"/>
        <dbReference type="ChEBI" id="CHEBI:32395"/>
        <dbReference type="ChEBI" id="CHEBI:57603"/>
        <dbReference type="EC" id="3.5.1.99"/>
    </reaction>
    <physiologicalReaction direction="left-to-right" evidence="10">
        <dbReference type="Rhea" id="RHEA:26137"/>
    </physiologicalReaction>
</comment>
<evidence type="ECO:0000256" key="7">
    <source>
        <dbReference type="ARBA" id="ARBA00023098"/>
    </source>
</evidence>
<comment type="catalytic activity">
    <reaction evidence="9">
        <text>N-(9Z-octadecenoyl) ethanolamine + H2O = ethanolamine + (9Z)-octadecenoate</text>
        <dbReference type="Rhea" id="RHEA:45060"/>
        <dbReference type="ChEBI" id="CHEBI:15377"/>
        <dbReference type="ChEBI" id="CHEBI:30823"/>
        <dbReference type="ChEBI" id="CHEBI:57603"/>
        <dbReference type="ChEBI" id="CHEBI:71466"/>
    </reaction>
    <physiologicalReaction direction="left-to-right" evidence="9">
        <dbReference type="Rhea" id="RHEA:45061"/>
    </physiologicalReaction>
</comment>
<proteinExistence type="inferred from homology"/>
<feature type="active site" description="Charge relay system" evidence="18">
    <location>
        <position position="117"/>
    </location>
</feature>
<dbReference type="PROSITE" id="PS00571">
    <property type="entry name" value="AMIDASES"/>
    <property type="match status" value="1"/>
</dbReference>
<evidence type="ECO:0000259" key="19">
    <source>
        <dbReference type="Pfam" id="PF01425"/>
    </source>
</evidence>
<evidence type="ECO:0000256" key="8">
    <source>
        <dbReference type="ARBA" id="ARBA00047450"/>
    </source>
</evidence>
<comment type="similarity">
    <text evidence="2">Belongs to the amidase family.</text>
</comment>
<sequence length="551" mass="61244">MPSKTELHALISAQQQKRQQGFDVVRTLLDRLAPSDQEKWDGIRQMSYTQLAAALKDESVAPIDALHAYQEAAIDAHERTNCLVEVLEEAERWAREVELKYKGTDKPPLYGMPISLKEQIHVNGHTITFGYANLLNTSVHDDAVVVEVLKEQGAIPFARTNIPQTLMIYSCSNPIYGKTTHPLDSDRTPGGSSGGEAALLSARGSPVGIGTDGGGSVRIPSSFCGLAGIKLTSTRVSQRRIGEAIPGCKGIGISWGPMALEVNALTDVVRAVLNSPTSNLRDPYTPLMPFREDLFRSEKPLTIGWYDFDGWWQALPVMKRAVAETRAALEARGHKLVPWTPPRVKDALRYFCLAFSPDGGRRMLELVDEGIVDPMLRQYFFLYRIPIWVKRTIATLTNWWFPRLAYMNRLFTESSYDLRIAYGQADEYKREFIQSWQSAGLDAVLCPAFGHPAPPHDLPSQCSGPITYTGLYNLLDFSAGVVRVTEVTNKDQEDCAKLYTEEDIFYRMAKAAFTSGSVGLPVAVQCVALPNQDEICLRLMSEVEKTVAPRP</sequence>
<comment type="catalytic activity">
    <reaction evidence="14">
        <text>N-octadecanoyl ethanolamine + H2O = octadecanoate + ethanolamine</text>
        <dbReference type="Rhea" id="RHEA:63124"/>
        <dbReference type="ChEBI" id="CHEBI:15377"/>
        <dbReference type="ChEBI" id="CHEBI:25629"/>
        <dbReference type="ChEBI" id="CHEBI:57603"/>
        <dbReference type="ChEBI" id="CHEBI:85299"/>
    </reaction>
    <physiologicalReaction direction="left-to-right" evidence="14">
        <dbReference type="Rhea" id="RHEA:63125"/>
    </physiologicalReaction>
</comment>
<keyword evidence="6" id="KW-0442">Lipid degradation</keyword>